<feature type="transmembrane region" description="Helical" evidence="7">
    <location>
        <begin position="177"/>
        <end position="196"/>
    </location>
</feature>
<dbReference type="PANTHER" id="PTHR43163">
    <property type="entry name" value="DIPEPTIDE TRANSPORT SYSTEM PERMEASE PROTEIN DPPB-RELATED"/>
    <property type="match status" value="1"/>
</dbReference>
<dbReference type="InterPro" id="IPR000515">
    <property type="entry name" value="MetI-like"/>
</dbReference>
<keyword evidence="5 7" id="KW-1133">Transmembrane helix</keyword>
<comment type="subcellular location">
    <subcellularLocation>
        <location evidence="1 7">Cell membrane</location>
        <topology evidence="1 7">Multi-pass membrane protein</topology>
    </subcellularLocation>
</comment>
<dbReference type="RefSeq" id="WP_067540791.1">
    <property type="nucleotide sequence ID" value="NZ_AP025567.1"/>
</dbReference>
<dbReference type="OrthoDB" id="9789439at2"/>
<keyword evidence="10" id="KW-1185">Reference proteome</keyword>
<keyword evidence="2 7" id="KW-0813">Transport</keyword>
<organism evidence="9 10">
    <name type="scientific">Emergencia timonensis</name>
    <dbReference type="NCBI Taxonomy" id="1776384"/>
    <lineage>
        <taxon>Bacteria</taxon>
        <taxon>Bacillati</taxon>
        <taxon>Bacillota</taxon>
        <taxon>Clostridia</taxon>
        <taxon>Peptostreptococcales</taxon>
        <taxon>Anaerovoracaceae</taxon>
        <taxon>Emergencia</taxon>
    </lineage>
</organism>
<accession>A0A415E815</accession>
<protein>
    <submittedName>
        <fullName evidence="9">ABC transporter permease</fullName>
    </submittedName>
</protein>
<dbReference type="PANTHER" id="PTHR43163:SF6">
    <property type="entry name" value="DIPEPTIDE TRANSPORT SYSTEM PERMEASE PROTEIN DPPB-RELATED"/>
    <property type="match status" value="1"/>
</dbReference>
<dbReference type="GO" id="GO:0055085">
    <property type="term" value="P:transmembrane transport"/>
    <property type="evidence" value="ECO:0007669"/>
    <property type="project" value="InterPro"/>
</dbReference>
<evidence type="ECO:0000256" key="7">
    <source>
        <dbReference type="RuleBase" id="RU363032"/>
    </source>
</evidence>
<evidence type="ECO:0000256" key="4">
    <source>
        <dbReference type="ARBA" id="ARBA00022692"/>
    </source>
</evidence>
<evidence type="ECO:0000256" key="3">
    <source>
        <dbReference type="ARBA" id="ARBA00022475"/>
    </source>
</evidence>
<keyword evidence="6 7" id="KW-0472">Membrane</keyword>
<evidence type="ECO:0000256" key="5">
    <source>
        <dbReference type="ARBA" id="ARBA00022989"/>
    </source>
</evidence>
<evidence type="ECO:0000256" key="1">
    <source>
        <dbReference type="ARBA" id="ARBA00004651"/>
    </source>
</evidence>
<evidence type="ECO:0000256" key="2">
    <source>
        <dbReference type="ARBA" id="ARBA00022448"/>
    </source>
</evidence>
<dbReference type="InterPro" id="IPR045621">
    <property type="entry name" value="BPD_transp_1_N"/>
</dbReference>
<feature type="domain" description="ABC transmembrane type-1" evidence="8">
    <location>
        <begin position="95"/>
        <end position="300"/>
    </location>
</feature>
<reference evidence="9 10" key="1">
    <citation type="submission" date="2018-08" db="EMBL/GenBank/DDBJ databases">
        <title>A genome reference for cultivated species of the human gut microbiota.</title>
        <authorList>
            <person name="Zou Y."/>
            <person name="Xue W."/>
            <person name="Luo G."/>
        </authorList>
    </citation>
    <scope>NUCLEOTIDE SEQUENCE [LARGE SCALE GENOMIC DNA]</scope>
    <source>
        <strain evidence="9 10">AM07-24</strain>
    </source>
</reference>
<feature type="transmembrane region" description="Helical" evidence="7">
    <location>
        <begin position="9"/>
        <end position="29"/>
    </location>
</feature>
<dbReference type="CDD" id="cd06261">
    <property type="entry name" value="TM_PBP2"/>
    <property type="match status" value="1"/>
</dbReference>
<gene>
    <name evidence="9" type="ORF">DW099_04580</name>
</gene>
<dbReference type="AlphaFoldDB" id="A0A415E815"/>
<dbReference type="GeneID" id="83005513"/>
<evidence type="ECO:0000256" key="6">
    <source>
        <dbReference type="ARBA" id="ARBA00023136"/>
    </source>
</evidence>
<feature type="transmembrane region" description="Helical" evidence="7">
    <location>
        <begin position="231"/>
        <end position="257"/>
    </location>
</feature>
<dbReference type="EMBL" id="QRMS01000001">
    <property type="protein sequence ID" value="RHJ89844.1"/>
    <property type="molecule type" value="Genomic_DNA"/>
</dbReference>
<comment type="caution">
    <text evidence="9">The sequence shown here is derived from an EMBL/GenBank/DDBJ whole genome shotgun (WGS) entry which is preliminary data.</text>
</comment>
<dbReference type="SUPFAM" id="SSF161098">
    <property type="entry name" value="MetI-like"/>
    <property type="match status" value="1"/>
</dbReference>
<dbReference type="Pfam" id="PF00528">
    <property type="entry name" value="BPD_transp_1"/>
    <property type="match status" value="1"/>
</dbReference>
<comment type="similarity">
    <text evidence="7">Belongs to the binding-protein-dependent transport system permease family.</text>
</comment>
<evidence type="ECO:0000313" key="10">
    <source>
        <dbReference type="Proteomes" id="UP000284841"/>
    </source>
</evidence>
<sequence length="327" mass="36187">MYKYVIKRILMMIPVLIGVSFLVFFILAVSPGDPTRMILGQQASQESIEAMRQELGLDHNLFVRYFDYMADALQGDFGVSWKTKLEVLPQVLGYFPNTVILSIAGIVVAILIGVPIGILSAKKQYTWVDNIATVLGLIGVAMPNFWLGLLLVMLFSLTLGWLPPSGMGQGIELLTSLILPALTLGTGCAASIMRMTRSSMLESMRQDYIDTARAKGLKENYITKYHMFKNALIPIVTIIGLQFGMLLGGAALTETIFSWPGLGRFMIESIKAKDMPMVLGSAMFLALMYSVVNLLVDILYAYVDPRIKAQYSSMGGRKKRVKKSFAR</sequence>
<name>A0A415E815_9FIRM</name>
<dbReference type="PROSITE" id="PS50928">
    <property type="entry name" value="ABC_TM1"/>
    <property type="match status" value="1"/>
</dbReference>
<dbReference type="InterPro" id="IPR035906">
    <property type="entry name" value="MetI-like_sf"/>
</dbReference>
<dbReference type="GO" id="GO:0005886">
    <property type="term" value="C:plasma membrane"/>
    <property type="evidence" value="ECO:0007669"/>
    <property type="project" value="UniProtKB-SubCell"/>
</dbReference>
<dbReference type="Gene3D" id="1.10.3720.10">
    <property type="entry name" value="MetI-like"/>
    <property type="match status" value="1"/>
</dbReference>
<evidence type="ECO:0000313" key="9">
    <source>
        <dbReference type="EMBL" id="RHJ89844.1"/>
    </source>
</evidence>
<keyword evidence="4 7" id="KW-0812">Transmembrane</keyword>
<feature type="transmembrane region" description="Helical" evidence="7">
    <location>
        <begin position="131"/>
        <end position="157"/>
    </location>
</feature>
<evidence type="ECO:0000259" key="8">
    <source>
        <dbReference type="PROSITE" id="PS50928"/>
    </source>
</evidence>
<dbReference type="STRING" id="1776384.GCA_900086585_03204"/>
<keyword evidence="3" id="KW-1003">Cell membrane</keyword>
<proteinExistence type="inferred from homology"/>
<feature type="transmembrane region" description="Helical" evidence="7">
    <location>
        <begin position="99"/>
        <end position="119"/>
    </location>
</feature>
<feature type="transmembrane region" description="Helical" evidence="7">
    <location>
        <begin position="277"/>
        <end position="303"/>
    </location>
</feature>
<dbReference type="Proteomes" id="UP000284841">
    <property type="component" value="Unassembled WGS sequence"/>
</dbReference>
<dbReference type="Pfam" id="PF19300">
    <property type="entry name" value="BPD_transp_1_N"/>
    <property type="match status" value="1"/>
</dbReference>